<sequence>MAGELAESRGTPSGGTPSVDIAIPVCVHCAGRRGEFELASSLSLTALIPEVLRLLAPDFTPPTWTVRTTTGQHLDPSRPAGDLLFPGICLVIDGPAPPTPPRYDPVLSRIRHSTLIERGELPPPSLRSCATGTAVVAGLSLAGYSACAQLPHVLALPVLAGITFVFLGLAHVNWAYARRQEGSHLGSGSHVMALALLAASGWVGAACGWRAAPLVLAGAGSHMGPRGIAAGCLLLIIAVLARVVVPVPGGRSLLLTWAIGMLGWGGVALLHARLAQPTALVIVVALVCTVRAIAPVILRVSASPPEIPTTAGPDLSARQSPESWARTLTLRTLGAEAGAVFVIAVLLPLACRPDILTMAICCTAVTVLGLRAISMRADAAFVLRLLFFLLLYVELCVLAMQNPAAQAAPGILACLAAPALASIPAVFLGYRSHRGKPESIDNSGGRGERSEAELLLTRRVEITEHILTALLGAGIVIAVSPW</sequence>
<feature type="transmembrane region" description="Helical" evidence="1">
    <location>
        <begin position="278"/>
        <end position="298"/>
    </location>
</feature>
<organism evidence="2 3">
    <name type="scientific">Actinotignum sanguinis</name>
    <dbReference type="NCBI Taxonomy" id="1445614"/>
    <lineage>
        <taxon>Bacteria</taxon>
        <taxon>Bacillati</taxon>
        <taxon>Actinomycetota</taxon>
        <taxon>Actinomycetes</taxon>
        <taxon>Actinomycetales</taxon>
        <taxon>Actinomycetaceae</taxon>
        <taxon>Actinotignum</taxon>
    </lineage>
</organism>
<keyword evidence="1" id="KW-0812">Transmembrane</keyword>
<dbReference type="GeneID" id="83609310"/>
<dbReference type="Proteomes" id="UP001219297">
    <property type="component" value="Unassembled WGS sequence"/>
</dbReference>
<keyword evidence="1" id="KW-1133">Transmembrane helix</keyword>
<feature type="transmembrane region" description="Helical" evidence="1">
    <location>
        <begin position="224"/>
        <end position="245"/>
    </location>
</feature>
<evidence type="ECO:0000256" key="1">
    <source>
        <dbReference type="SAM" id="Phobius"/>
    </source>
</evidence>
<feature type="transmembrane region" description="Helical" evidence="1">
    <location>
        <begin position="328"/>
        <end position="349"/>
    </location>
</feature>
<feature type="transmembrane region" description="Helical" evidence="1">
    <location>
        <begin position="252"/>
        <end position="272"/>
    </location>
</feature>
<reference evidence="2 3" key="1">
    <citation type="submission" date="2023-02" db="EMBL/GenBank/DDBJ databases">
        <title>Defining the Infant Male Urobiome and Moving Towards Mechanisms in Urobiome Research.</title>
        <authorList>
            <person name="Reasoner S."/>
            <person name="Flores V."/>
            <person name="Van Horn G."/>
            <person name="Morales G."/>
            <person name="Peard L."/>
            <person name="Abelson B."/>
            <person name="Manuel C."/>
            <person name="Lee J."/>
            <person name="Baker B."/>
            <person name="Williams T."/>
            <person name="Schmitz J."/>
            <person name="Clayton D."/>
            <person name="Hadjifrangiskou M."/>
        </authorList>
    </citation>
    <scope>NUCLEOTIDE SEQUENCE [LARGE SCALE GENOMIC DNA]</scope>
    <source>
        <strain evidence="2 3">AS1053</strain>
    </source>
</reference>
<feature type="transmembrane region" description="Helical" evidence="1">
    <location>
        <begin position="381"/>
        <end position="401"/>
    </location>
</feature>
<feature type="transmembrane region" description="Helical" evidence="1">
    <location>
        <begin position="154"/>
        <end position="177"/>
    </location>
</feature>
<protein>
    <recommendedName>
        <fullName evidence="4">Type VII secretion integral membrane protein EccD</fullName>
    </recommendedName>
</protein>
<name>A0ABT5V4J4_9ACTO</name>
<keyword evidence="1" id="KW-0472">Membrane</keyword>
<evidence type="ECO:0000313" key="3">
    <source>
        <dbReference type="Proteomes" id="UP001219297"/>
    </source>
</evidence>
<dbReference type="EMBL" id="JARBHI010000003">
    <property type="protein sequence ID" value="MDE1655886.1"/>
    <property type="molecule type" value="Genomic_DNA"/>
</dbReference>
<dbReference type="RefSeq" id="WP_274732370.1">
    <property type="nucleotide sequence ID" value="NZ_CAMXYX010000001.1"/>
</dbReference>
<feature type="transmembrane region" description="Helical" evidence="1">
    <location>
        <begin position="189"/>
        <end position="212"/>
    </location>
</feature>
<gene>
    <name evidence="2" type="ORF">PWJ81_02220</name>
</gene>
<feature type="transmembrane region" description="Helical" evidence="1">
    <location>
        <begin position="407"/>
        <end position="430"/>
    </location>
</feature>
<keyword evidence="3" id="KW-1185">Reference proteome</keyword>
<proteinExistence type="predicted"/>
<feature type="transmembrane region" description="Helical" evidence="1">
    <location>
        <begin position="355"/>
        <end position="374"/>
    </location>
</feature>
<evidence type="ECO:0008006" key="4">
    <source>
        <dbReference type="Google" id="ProtNLM"/>
    </source>
</evidence>
<comment type="caution">
    <text evidence="2">The sequence shown here is derived from an EMBL/GenBank/DDBJ whole genome shotgun (WGS) entry which is preliminary data.</text>
</comment>
<evidence type="ECO:0000313" key="2">
    <source>
        <dbReference type="EMBL" id="MDE1655886.1"/>
    </source>
</evidence>
<accession>A0ABT5V4J4</accession>